<dbReference type="InterPro" id="IPR011017">
    <property type="entry name" value="TRASH_dom"/>
</dbReference>
<gene>
    <name evidence="4" type="ORF">Eint_020750</name>
</gene>
<name>E0S5T9_ENCIT</name>
<evidence type="ECO:0000256" key="2">
    <source>
        <dbReference type="ARBA" id="ARBA00022517"/>
    </source>
</evidence>
<comment type="similarity">
    <text evidence="1">Belongs to the eukaryotic ribosomal protein eL24 family.</text>
</comment>
<dbReference type="OrthoDB" id="10262490at2759"/>
<reference evidence="4 5" key="1">
    <citation type="journal article" date="2010" name="Nat. Commun.">
        <title>The complete sequence of the smallest known nuclear genome from the microsporidian Encephalitozoon intestinalis.</title>
        <authorList>
            <person name="Corradi N."/>
            <person name="Pombert J.-F."/>
            <person name="Farinelli L."/>
            <person name="Didier E.S."/>
            <person name="Keeling P.J."/>
        </authorList>
    </citation>
    <scope>NUCLEOTIDE SEQUENCE [LARGE SCALE GENOMIC DNA]</scope>
    <source>
        <strain evidence="4 5">ATCC 50506</strain>
    </source>
</reference>
<dbReference type="EMBL" id="CP001943">
    <property type="protein sequence ID" value="ADM11074.1"/>
    <property type="molecule type" value="Genomic_DNA"/>
</dbReference>
<keyword evidence="5" id="KW-1185">Reference proteome</keyword>
<dbReference type="GO" id="GO:0005730">
    <property type="term" value="C:nucleolus"/>
    <property type="evidence" value="ECO:0007669"/>
    <property type="project" value="TreeGrafter"/>
</dbReference>
<dbReference type="KEGG" id="ein:Eint_020750"/>
<accession>E0S5T9</accession>
<evidence type="ECO:0000313" key="4">
    <source>
        <dbReference type="EMBL" id="ADM11074.1"/>
    </source>
</evidence>
<keyword evidence="2" id="KW-0690">Ribosome biogenesis</keyword>
<dbReference type="RefSeq" id="XP_003072434.1">
    <property type="nucleotide sequence ID" value="XM_003072388.1"/>
</dbReference>
<dbReference type="VEuPathDB" id="MicrosporidiaDB:Eint_020750"/>
<sequence length="155" mass="18640">MRIEKCWFCSSNIYQGHGTVYVRNDAKVFRFCRSKCRKLFERRVNPRKVKWTKISRKMANKELCNDPILEFEHRLNEPRIYDRKEVQKTLSSIPKILDIRKRREDFFIKDRILTGQEANKESDLEYIERHATLLESEVSFESHTTKAKKKEAQAN</sequence>
<protein>
    <submittedName>
        <fullName evidence="4">60S ribosomal protein L24</fullName>
    </submittedName>
</protein>
<evidence type="ECO:0000313" key="5">
    <source>
        <dbReference type="Proteomes" id="UP000002313"/>
    </source>
</evidence>
<dbReference type="Pfam" id="PF01246">
    <property type="entry name" value="Ribosomal_L24e"/>
    <property type="match status" value="1"/>
</dbReference>
<dbReference type="InterPro" id="IPR056366">
    <property type="entry name" value="Ribosomal_eL24"/>
</dbReference>
<dbReference type="SMART" id="SM00746">
    <property type="entry name" value="TRASH"/>
    <property type="match status" value="1"/>
</dbReference>
<dbReference type="InterPro" id="IPR038630">
    <property type="entry name" value="L24e/L24_sf"/>
</dbReference>
<dbReference type="AlphaFoldDB" id="E0S5T9"/>
<dbReference type="HOGENOM" id="CLU_089419_2_2_1"/>
<dbReference type="CDD" id="cd00472">
    <property type="entry name" value="Ribosomal_L24e_L24"/>
    <property type="match status" value="1"/>
</dbReference>
<reference evidence="4 5" key="2">
    <citation type="journal article" date="2012" name="Proc. Natl. Acad. Sci. U.S.A.">
        <title>Gain and loss of multiple functionally related, horizontally transferred genes in the reduced genomes of two microsporidian parasites.</title>
        <authorList>
            <person name="Pombert J.-F."/>
            <person name="Selman M."/>
            <person name="Burki F."/>
            <person name="Bardell F.T."/>
            <person name="Farinelli L."/>
            <person name="Solter L.F."/>
            <person name="Whitman D.W."/>
            <person name="Weiss L.M."/>
            <person name="Corradi N."/>
            <person name="Keeling P.J."/>
        </authorList>
    </citation>
    <scope>NUCLEOTIDE SEQUENCE [LARGE SCALE GENOMIC DNA]</scope>
    <source>
        <strain evidence="4 5">ATCC 50506</strain>
    </source>
</reference>
<keyword evidence="4" id="KW-0689">Ribosomal protein</keyword>
<dbReference type="PANTHER" id="PTHR10792">
    <property type="entry name" value="60S RIBOSOMAL PROTEIN L24"/>
    <property type="match status" value="1"/>
</dbReference>
<dbReference type="FunFam" id="2.30.170.20:FF:000001">
    <property type="entry name" value="probable ribosome biogenesis protein RLP24"/>
    <property type="match status" value="1"/>
</dbReference>
<evidence type="ECO:0000256" key="1">
    <source>
        <dbReference type="ARBA" id="ARBA00005647"/>
    </source>
</evidence>
<evidence type="ECO:0000259" key="3">
    <source>
        <dbReference type="SMART" id="SM00746"/>
    </source>
</evidence>
<keyword evidence="4" id="KW-0687">Ribonucleoprotein</keyword>
<feature type="domain" description="TRASH" evidence="3">
    <location>
        <begin position="6"/>
        <end position="44"/>
    </location>
</feature>
<dbReference type="SUPFAM" id="SSF57716">
    <property type="entry name" value="Glucocorticoid receptor-like (DNA-binding domain)"/>
    <property type="match status" value="1"/>
</dbReference>
<dbReference type="Proteomes" id="UP000002313">
    <property type="component" value="Chromosome II"/>
</dbReference>
<dbReference type="GO" id="GO:0042273">
    <property type="term" value="P:ribosomal large subunit biogenesis"/>
    <property type="evidence" value="ECO:0007669"/>
    <property type="project" value="TreeGrafter"/>
</dbReference>
<dbReference type="GO" id="GO:0005840">
    <property type="term" value="C:ribosome"/>
    <property type="evidence" value="ECO:0007669"/>
    <property type="project" value="UniProtKB-KW"/>
</dbReference>
<dbReference type="GO" id="GO:0003735">
    <property type="term" value="F:structural constituent of ribosome"/>
    <property type="evidence" value="ECO:0007669"/>
    <property type="project" value="InterPro"/>
</dbReference>
<proteinExistence type="inferred from homology"/>
<dbReference type="PANTHER" id="PTHR10792:SF8">
    <property type="entry name" value="RIBOSOME BIOGENESIS PROTEIN RLP24-RELATED"/>
    <property type="match status" value="1"/>
</dbReference>
<dbReference type="InterPro" id="IPR000988">
    <property type="entry name" value="Ribosomal_eL24-rel_N"/>
</dbReference>
<dbReference type="GeneID" id="9698782"/>
<dbReference type="Gene3D" id="2.30.170.20">
    <property type="entry name" value="Ribosomal protein L24e"/>
    <property type="match status" value="1"/>
</dbReference>
<organism evidence="4 5">
    <name type="scientific">Encephalitozoon intestinalis (strain ATCC 50506)</name>
    <name type="common">Microsporidian parasite</name>
    <name type="synonym">Septata intestinalis</name>
    <dbReference type="NCBI Taxonomy" id="876142"/>
    <lineage>
        <taxon>Eukaryota</taxon>
        <taxon>Fungi</taxon>
        <taxon>Fungi incertae sedis</taxon>
        <taxon>Microsporidia</taxon>
        <taxon>Unikaryonidae</taxon>
        <taxon>Encephalitozoon</taxon>
    </lineage>
</organism>